<dbReference type="Gene3D" id="3.30.450.20">
    <property type="entry name" value="PAS domain"/>
    <property type="match status" value="1"/>
</dbReference>
<feature type="transmembrane region" description="Helical" evidence="7">
    <location>
        <begin position="32"/>
        <end position="55"/>
    </location>
</feature>
<feature type="transmembrane region" description="Helical" evidence="7">
    <location>
        <begin position="180"/>
        <end position="200"/>
    </location>
</feature>
<dbReference type="InterPro" id="IPR050980">
    <property type="entry name" value="2C_sensor_his_kinase"/>
</dbReference>
<dbReference type="SMART" id="SM00387">
    <property type="entry name" value="HATPase_c"/>
    <property type="match status" value="1"/>
</dbReference>
<feature type="transmembrane region" description="Helical" evidence="7">
    <location>
        <begin position="135"/>
        <end position="168"/>
    </location>
</feature>
<dbReference type="EC" id="2.7.13.3" evidence="2"/>
<keyword evidence="11" id="KW-1185">Reference proteome</keyword>
<keyword evidence="7" id="KW-1133">Transmembrane helix</keyword>
<dbReference type="GO" id="GO:0005524">
    <property type="term" value="F:ATP binding"/>
    <property type="evidence" value="ECO:0007669"/>
    <property type="project" value="UniProtKB-KW"/>
</dbReference>
<dbReference type="InterPro" id="IPR005467">
    <property type="entry name" value="His_kinase_dom"/>
</dbReference>
<dbReference type="InterPro" id="IPR000700">
    <property type="entry name" value="PAS-assoc_C"/>
</dbReference>
<name>A0A8T4GTH5_9EURY</name>
<feature type="domain" description="Histidine kinase" evidence="8">
    <location>
        <begin position="351"/>
        <end position="560"/>
    </location>
</feature>
<dbReference type="SUPFAM" id="SSF55785">
    <property type="entry name" value="PYP-like sensor domain (PAS domain)"/>
    <property type="match status" value="1"/>
</dbReference>
<feature type="transmembrane region" description="Helical" evidence="7">
    <location>
        <begin position="61"/>
        <end position="83"/>
    </location>
</feature>
<evidence type="ECO:0000259" key="8">
    <source>
        <dbReference type="PROSITE" id="PS50109"/>
    </source>
</evidence>
<dbReference type="InterPro" id="IPR035965">
    <property type="entry name" value="PAS-like_dom_sf"/>
</dbReference>
<dbReference type="PROSITE" id="PS50113">
    <property type="entry name" value="PAC"/>
    <property type="match status" value="1"/>
</dbReference>
<dbReference type="Gene3D" id="3.30.565.10">
    <property type="entry name" value="Histidine kinase-like ATPase, C-terminal domain"/>
    <property type="match status" value="1"/>
</dbReference>
<feature type="transmembrane region" description="Helical" evidence="7">
    <location>
        <begin position="206"/>
        <end position="226"/>
    </location>
</feature>
<dbReference type="RefSeq" id="WP_209490394.1">
    <property type="nucleotide sequence ID" value="NZ_JAGGLC010000001.1"/>
</dbReference>
<dbReference type="InterPro" id="IPR003594">
    <property type="entry name" value="HATPase_dom"/>
</dbReference>
<evidence type="ECO:0000256" key="2">
    <source>
        <dbReference type="ARBA" id="ARBA00012438"/>
    </source>
</evidence>
<evidence type="ECO:0000313" key="11">
    <source>
        <dbReference type="Proteomes" id="UP000823736"/>
    </source>
</evidence>
<dbReference type="AlphaFoldDB" id="A0A8T4GTH5"/>
<evidence type="ECO:0000256" key="7">
    <source>
        <dbReference type="SAM" id="Phobius"/>
    </source>
</evidence>
<keyword evidence="5 10" id="KW-0418">Kinase</keyword>
<dbReference type="PROSITE" id="PS50109">
    <property type="entry name" value="HIS_KIN"/>
    <property type="match status" value="1"/>
</dbReference>
<comment type="catalytic activity">
    <reaction evidence="1">
        <text>ATP + protein L-histidine = ADP + protein N-phospho-L-histidine.</text>
        <dbReference type="EC" id="2.7.13.3"/>
    </reaction>
</comment>
<evidence type="ECO:0000256" key="5">
    <source>
        <dbReference type="ARBA" id="ARBA00022777"/>
    </source>
</evidence>
<evidence type="ECO:0000256" key="4">
    <source>
        <dbReference type="ARBA" id="ARBA00022741"/>
    </source>
</evidence>
<feature type="domain" description="PAC" evidence="9">
    <location>
        <begin position="296"/>
        <end position="347"/>
    </location>
</feature>
<dbReference type="SUPFAM" id="SSF55874">
    <property type="entry name" value="ATPase domain of HSP90 chaperone/DNA topoisomerase II/histidine kinase"/>
    <property type="match status" value="1"/>
</dbReference>
<dbReference type="Pfam" id="PF02518">
    <property type="entry name" value="HATPase_c"/>
    <property type="match status" value="1"/>
</dbReference>
<dbReference type="PRINTS" id="PR00344">
    <property type="entry name" value="BCTRLSENSOR"/>
</dbReference>
<protein>
    <recommendedName>
        <fullName evidence="2">histidine kinase</fullName>
        <ecNumber evidence="2">2.7.13.3</ecNumber>
    </recommendedName>
</protein>
<organism evidence="10 11">
    <name type="scientific">Halolamina salifodinae</name>
    <dbReference type="NCBI Taxonomy" id="1202767"/>
    <lineage>
        <taxon>Archaea</taxon>
        <taxon>Methanobacteriati</taxon>
        <taxon>Methanobacteriota</taxon>
        <taxon>Stenosarchaea group</taxon>
        <taxon>Halobacteria</taxon>
        <taxon>Halobacteriales</taxon>
        <taxon>Haloferacaceae</taxon>
    </lineage>
</organism>
<accession>A0A8T4GTH5</accession>
<dbReference type="InterPro" id="IPR031621">
    <property type="entry name" value="HisKA_7TM"/>
</dbReference>
<comment type="caution">
    <text evidence="10">The sequence shown here is derived from an EMBL/GenBank/DDBJ whole genome shotgun (WGS) entry which is preliminary data.</text>
</comment>
<feature type="transmembrane region" description="Helical" evidence="7">
    <location>
        <begin position="95"/>
        <end position="115"/>
    </location>
</feature>
<dbReference type="EMBL" id="JAGGLC010000001">
    <property type="protein sequence ID" value="MBP1986179.1"/>
    <property type="molecule type" value="Genomic_DNA"/>
</dbReference>
<evidence type="ECO:0000256" key="6">
    <source>
        <dbReference type="ARBA" id="ARBA00022840"/>
    </source>
</evidence>
<proteinExistence type="predicted"/>
<keyword evidence="7" id="KW-0812">Transmembrane</keyword>
<evidence type="ECO:0000259" key="9">
    <source>
        <dbReference type="PROSITE" id="PS50113"/>
    </source>
</evidence>
<dbReference type="PANTHER" id="PTHR44936:SF10">
    <property type="entry name" value="SENSOR PROTEIN RSTB"/>
    <property type="match status" value="1"/>
</dbReference>
<keyword evidence="4" id="KW-0547">Nucleotide-binding</keyword>
<dbReference type="Proteomes" id="UP000823736">
    <property type="component" value="Unassembled WGS sequence"/>
</dbReference>
<evidence type="ECO:0000313" key="10">
    <source>
        <dbReference type="EMBL" id="MBP1986179.1"/>
    </source>
</evidence>
<sequence length="566" mass="60558">MNLVPVGIALVAAGVVLCAVALLTGTRRDESVAVPFAVMASVTGVGAAALGGAVLTGQSAAALTAVAISVCLLFPVPWLVFSLRYIGQSESVSSTLVAVLALPVVCGLLATGAIFAAQSFPWFMLPSRQTASGPVAAVVILLTMVRWVAILYAGGVTIIASGLLLWTFHRYDYLDSTTGTLIGTFGTVPWISILLGFQMAGGGRLALPRIAVLGFLIGAVTAAGAVSHGGLFDRVPAAGNVGPRTLFDELEEVVVVTDDEGSVVTLNAAAESKVNAVTVGVDMERVLDASLDALHETSTVALRTEDGRRLFEPTLSPVTDQRDRRLGYAIVLRDVTGRTTRQQRLEVFNRVLRHNLRNDMNVVLGHAQRLRTEHSDDAVTESAETVLDTGRRLLQFAEKAQTAEQLMSGGEATTRELRLEVLVSTALGSIDESETVDRDHDIPGDIVIDAPPELLKRALSNLVENAVEHNDRERPWVRVRASYDADRAYPLHIAVADDGPTIPDHERKVIEARTETPLKHGSGMGLWVVRWAVTQLGGEIGFTERDPRGTSVVLRLPHTRCTDDEA</sequence>
<dbReference type="GO" id="GO:0004673">
    <property type="term" value="F:protein histidine kinase activity"/>
    <property type="evidence" value="ECO:0007669"/>
    <property type="project" value="UniProtKB-EC"/>
</dbReference>
<evidence type="ECO:0000256" key="1">
    <source>
        <dbReference type="ARBA" id="ARBA00000085"/>
    </source>
</evidence>
<dbReference type="OrthoDB" id="3369at2157"/>
<dbReference type="PANTHER" id="PTHR44936">
    <property type="entry name" value="SENSOR PROTEIN CREC"/>
    <property type="match status" value="1"/>
</dbReference>
<dbReference type="Pfam" id="PF16927">
    <property type="entry name" value="HisKA_7TM"/>
    <property type="match status" value="1"/>
</dbReference>
<keyword evidence="6" id="KW-0067">ATP-binding</keyword>
<keyword evidence="3" id="KW-0808">Transferase</keyword>
<reference evidence="10" key="1">
    <citation type="submission" date="2021-03" db="EMBL/GenBank/DDBJ databases">
        <title>Genomic Encyclopedia of Type Strains, Phase IV (KMG-IV): sequencing the most valuable type-strain genomes for metagenomic binning, comparative biology and taxonomic classification.</title>
        <authorList>
            <person name="Goeker M."/>
        </authorList>
    </citation>
    <scope>NUCLEOTIDE SEQUENCE</scope>
    <source>
        <strain evidence="10">DSM 26232</strain>
    </source>
</reference>
<gene>
    <name evidence="10" type="ORF">J2753_000652</name>
</gene>
<evidence type="ECO:0000256" key="3">
    <source>
        <dbReference type="ARBA" id="ARBA00022679"/>
    </source>
</evidence>
<feature type="transmembrane region" description="Helical" evidence="7">
    <location>
        <begin position="6"/>
        <end position="25"/>
    </location>
</feature>
<dbReference type="InterPro" id="IPR036890">
    <property type="entry name" value="HATPase_C_sf"/>
</dbReference>
<keyword evidence="7" id="KW-0472">Membrane</keyword>
<dbReference type="InterPro" id="IPR004358">
    <property type="entry name" value="Sig_transdc_His_kin-like_C"/>
</dbReference>